<reference evidence="5 6" key="1">
    <citation type="submission" date="2014-04" db="EMBL/GenBank/DDBJ databases">
        <authorList>
            <consortium name="DOE Joint Genome Institute"/>
            <person name="Kuo A."/>
            <person name="Kohler A."/>
            <person name="Nagy L.G."/>
            <person name="Floudas D."/>
            <person name="Copeland A."/>
            <person name="Barry K.W."/>
            <person name="Cichocki N."/>
            <person name="Veneault-Fourrey C."/>
            <person name="LaButti K."/>
            <person name="Lindquist E.A."/>
            <person name="Lipzen A."/>
            <person name="Lundell T."/>
            <person name="Morin E."/>
            <person name="Murat C."/>
            <person name="Sun H."/>
            <person name="Tunlid A."/>
            <person name="Henrissat B."/>
            <person name="Grigoriev I.V."/>
            <person name="Hibbett D.S."/>
            <person name="Martin F."/>
            <person name="Nordberg H.P."/>
            <person name="Cantor M.N."/>
            <person name="Hua S.X."/>
        </authorList>
    </citation>
    <scope>NUCLEOTIDE SEQUENCE [LARGE SCALE GENOMIC DNA]</scope>
    <source>
        <strain evidence="5 6">LaAM-08-1</strain>
    </source>
</reference>
<dbReference type="Proteomes" id="UP000054477">
    <property type="component" value="Unassembled WGS sequence"/>
</dbReference>
<proteinExistence type="predicted"/>
<feature type="chain" id="PRO_5002216875" description="Yeast cell wall synthesis Kre9/Knh1-like N-terminal domain-containing protein" evidence="3">
    <location>
        <begin position="18"/>
        <end position="203"/>
    </location>
</feature>
<feature type="domain" description="Yeast cell wall synthesis Kre9/Knh1-like N-terminal" evidence="4">
    <location>
        <begin position="27"/>
        <end position="107"/>
    </location>
</feature>
<protein>
    <recommendedName>
        <fullName evidence="4">Yeast cell wall synthesis Kre9/Knh1-like N-terminal domain-containing protein</fullName>
    </recommendedName>
</protein>
<reference evidence="6" key="2">
    <citation type="submission" date="2015-01" db="EMBL/GenBank/DDBJ databases">
        <title>Evolutionary Origins and Diversification of the Mycorrhizal Mutualists.</title>
        <authorList>
            <consortium name="DOE Joint Genome Institute"/>
            <consortium name="Mycorrhizal Genomics Consortium"/>
            <person name="Kohler A."/>
            <person name="Kuo A."/>
            <person name="Nagy L.G."/>
            <person name="Floudas D."/>
            <person name="Copeland A."/>
            <person name="Barry K.W."/>
            <person name="Cichocki N."/>
            <person name="Veneault-Fourrey C."/>
            <person name="LaButti K."/>
            <person name="Lindquist E.A."/>
            <person name="Lipzen A."/>
            <person name="Lundell T."/>
            <person name="Morin E."/>
            <person name="Murat C."/>
            <person name="Riley R."/>
            <person name="Ohm R."/>
            <person name="Sun H."/>
            <person name="Tunlid A."/>
            <person name="Henrissat B."/>
            <person name="Grigoriev I.V."/>
            <person name="Hibbett D.S."/>
            <person name="Martin F."/>
        </authorList>
    </citation>
    <scope>NUCLEOTIDE SEQUENCE [LARGE SCALE GENOMIC DNA]</scope>
    <source>
        <strain evidence="6">LaAM-08-1</strain>
    </source>
</reference>
<dbReference type="EMBL" id="KN838703">
    <property type="protein sequence ID" value="KIJ97037.1"/>
    <property type="molecule type" value="Genomic_DNA"/>
</dbReference>
<dbReference type="PANTHER" id="PTHR35185">
    <property type="entry name" value="SERINE/THREONINE-RICH PROTEIN ADG2-RELATED"/>
    <property type="match status" value="1"/>
</dbReference>
<accession>A0A0C9XLP3</accession>
<keyword evidence="1 3" id="KW-0732">Signal</keyword>
<dbReference type="Pfam" id="PF10342">
    <property type="entry name" value="Kre9_KNH"/>
    <property type="match status" value="1"/>
</dbReference>
<feature type="signal peptide" evidence="3">
    <location>
        <begin position="1"/>
        <end position="17"/>
    </location>
</feature>
<dbReference type="InterPro" id="IPR018466">
    <property type="entry name" value="Kre9/Knh1-like_N"/>
</dbReference>
<name>A0A0C9XLP3_9AGAR</name>
<sequence>MFAKLSLLALVAPLVSALTVNNPSNPTSGGQVTITWTTAAGDPDSFSIELVNTSFNNAYAIANNVDPSTGSITLTIPTVPVGAGYTIEFVDIGNINTVYTTSGSFSIGANSASSTSASTAASSSGTSSKASTATAPSVSSSHSSTATSGSVTSTSTSTSSSSTSTGSSSAPAATQFSAASRLLSYNSAAVILSMIAGAVGVTL</sequence>
<evidence type="ECO:0000256" key="3">
    <source>
        <dbReference type="SAM" id="SignalP"/>
    </source>
</evidence>
<dbReference type="AlphaFoldDB" id="A0A0C9XLP3"/>
<evidence type="ECO:0000256" key="2">
    <source>
        <dbReference type="SAM" id="MobiDB-lite"/>
    </source>
</evidence>
<dbReference type="InterPro" id="IPR052479">
    <property type="entry name" value="GPI-anchor_Adhesion_Reg"/>
</dbReference>
<evidence type="ECO:0000313" key="5">
    <source>
        <dbReference type="EMBL" id="KIJ97037.1"/>
    </source>
</evidence>
<dbReference type="PANTHER" id="PTHR35185:SF1">
    <property type="entry name" value="UPF0619 GPI-ANCHORED MEMBRANE PROTEIN C1322.10"/>
    <property type="match status" value="1"/>
</dbReference>
<evidence type="ECO:0000259" key="4">
    <source>
        <dbReference type="Pfam" id="PF10342"/>
    </source>
</evidence>
<evidence type="ECO:0000256" key="1">
    <source>
        <dbReference type="ARBA" id="ARBA00022729"/>
    </source>
</evidence>
<evidence type="ECO:0000313" key="6">
    <source>
        <dbReference type="Proteomes" id="UP000054477"/>
    </source>
</evidence>
<organism evidence="5 6">
    <name type="scientific">Laccaria amethystina LaAM-08-1</name>
    <dbReference type="NCBI Taxonomy" id="1095629"/>
    <lineage>
        <taxon>Eukaryota</taxon>
        <taxon>Fungi</taxon>
        <taxon>Dikarya</taxon>
        <taxon>Basidiomycota</taxon>
        <taxon>Agaricomycotina</taxon>
        <taxon>Agaricomycetes</taxon>
        <taxon>Agaricomycetidae</taxon>
        <taxon>Agaricales</taxon>
        <taxon>Agaricineae</taxon>
        <taxon>Hydnangiaceae</taxon>
        <taxon>Laccaria</taxon>
    </lineage>
</organism>
<feature type="region of interest" description="Disordered" evidence="2">
    <location>
        <begin position="118"/>
        <end position="171"/>
    </location>
</feature>
<dbReference type="OrthoDB" id="5420143at2759"/>
<dbReference type="HOGENOM" id="CLU_107694_0_0_1"/>
<gene>
    <name evidence="5" type="ORF">K443DRAFT_681822</name>
</gene>
<keyword evidence="6" id="KW-1185">Reference proteome</keyword>